<dbReference type="PROSITE" id="PS50011">
    <property type="entry name" value="PROTEIN_KINASE_DOM"/>
    <property type="match status" value="1"/>
</dbReference>
<name>A0AAE0SEV4_9BIVA</name>
<dbReference type="SUPFAM" id="SSF56112">
    <property type="entry name" value="Protein kinase-like (PK-like)"/>
    <property type="match status" value="1"/>
</dbReference>
<dbReference type="InterPro" id="IPR011009">
    <property type="entry name" value="Kinase-like_dom_sf"/>
</dbReference>
<gene>
    <name evidence="2" type="ORF">CHS0354_030990</name>
</gene>
<accession>A0AAE0SEV4</accession>
<dbReference type="PANTHER" id="PTHR19229:SF250">
    <property type="entry name" value="ABC TRANSPORTER DOMAIN-CONTAINING PROTEIN-RELATED"/>
    <property type="match status" value="1"/>
</dbReference>
<sequence length="213" mass="24531">MEECEALCTKIAIMVNAQLVCFGSTQHLKTKFGQGFSLHCRMKTTTEGEPVPMEPLISFIQENFPSAHVFDDKQGYTHFQIPDQNTRLGHIFARMEESKESFGVDDYTVNQTSLEQIFLAFTRNQVPPVKEKRGFWKRFKCKCWITISEEFISHSVTGSPAYMAQEVMLQSERNYDHSSDIVSRGILLLEMWYGIDASNHLLTNMHGKFEEND</sequence>
<dbReference type="EMBL" id="JAEAOA010001849">
    <property type="protein sequence ID" value="KAK3590750.1"/>
    <property type="molecule type" value="Genomic_DNA"/>
</dbReference>
<dbReference type="PANTHER" id="PTHR19229">
    <property type="entry name" value="ATP-BINDING CASSETTE TRANSPORTER SUBFAMILY A ABCA"/>
    <property type="match status" value="1"/>
</dbReference>
<evidence type="ECO:0000313" key="2">
    <source>
        <dbReference type="EMBL" id="KAK3590750.1"/>
    </source>
</evidence>
<dbReference type="InterPro" id="IPR000719">
    <property type="entry name" value="Prot_kinase_dom"/>
</dbReference>
<dbReference type="GO" id="GO:0005319">
    <property type="term" value="F:lipid transporter activity"/>
    <property type="evidence" value="ECO:0007669"/>
    <property type="project" value="TreeGrafter"/>
</dbReference>
<dbReference type="InterPro" id="IPR026082">
    <property type="entry name" value="ABCA"/>
</dbReference>
<dbReference type="GO" id="GO:0005524">
    <property type="term" value="F:ATP binding"/>
    <property type="evidence" value="ECO:0007669"/>
    <property type="project" value="InterPro"/>
</dbReference>
<keyword evidence="3" id="KW-1185">Reference proteome</keyword>
<evidence type="ECO:0000259" key="1">
    <source>
        <dbReference type="PROSITE" id="PS50011"/>
    </source>
</evidence>
<dbReference type="Proteomes" id="UP001195483">
    <property type="component" value="Unassembled WGS sequence"/>
</dbReference>
<comment type="caution">
    <text evidence="2">The sequence shown here is derived from an EMBL/GenBank/DDBJ whole genome shotgun (WGS) entry which is preliminary data.</text>
</comment>
<feature type="domain" description="Protein kinase" evidence="1">
    <location>
        <begin position="1"/>
        <end position="213"/>
    </location>
</feature>
<organism evidence="2 3">
    <name type="scientific">Potamilus streckersoni</name>
    <dbReference type="NCBI Taxonomy" id="2493646"/>
    <lineage>
        <taxon>Eukaryota</taxon>
        <taxon>Metazoa</taxon>
        <taxon>Spiralia</taxon>
        <taxon>Lophotrochozoa</taxon>
        <taxon>Mollusca</taxon>
        <taxon>Bivalvia</taxon>
        <taxon>Autobranchia</taxon>
        <taxon>Heteroconchia</taxon>
        <taxon>Palaeoheterodonta</taxon>
        <taxon>Unionida</taxon>
        <taxon>Unionoidea</taxon>
        <taxon>Unionidae</taxon>
        <taxon>Ambleminae</taxon>
        <taxon>Lampsilini</taxon>
        <taxon>Potamilus</taxon>
    </lineage>
</organism>
<protein>
    <recommendedName>
        <fullName evidence="1">Protein kinase domain-containing protein</fullName>
    </recommendedName>
</protein>
<reference evidence="2" key="3">
    <citation type="submission" date="2023-05" db="EMBL/GenBank/DDBJ databases">
        <authorList>
            <person name="Smith C.H."/>
        </authorList>
    </citation>
    <scope>NUCLEOTIDE SEQUENCE</scope>
    <source>
        <strain evidence="2">CHS0354</strain>
        <tissue evidence="2">Mantle</tissue>
    </source>
</reference>
<dbReference type="GO" id="GO:0016020">
    <property type="term" value="C:membrane"/>
    <property type="evidence" value="ECO:0007669"/>
    <property type="project" value="InterPro"/>
</dbReference>
<dbReference type="AlphaFoldDB" id="A0AAE0SEV4"/>
<evidence type="ECO:0000313" key="3">
    <source>
        <dbReference type="Proteomes" id="UP001195483"/>
    </source>
</evidence>
<dbReference type="GO" id="GO:0004672">
    <property type="term" value="F:protein kinase activity"/>
    <property type="evidence" value="ECO:0007669"/>
    <property type="project" value="InterPro"/>
</dbReference>
<dbReference type="GO" id="GO:0140359">
    <property type="term" value="F:ABC-type transporter activity"/>
    <property type="evidence" value="ECO:0007669"/>
    <property type="project" value="InterPro"/>
</dbReference>
<proteinExistence type="predicted"/>
<reference evidence="2" key="1">
    <citation type="journal article" date="2021" name="Genome Biol. Evol.">
        <title>A High-Quality Reference Genome for a Parasitic Bivalve with Doubly Uniparental Inheritance (Bivalvia: Unionida).</title>
        <authorList>
            <person name="Smith C.H."/>
        </authorList>
    </citation>
    <scope>NUCLEOTIDE SEQUENCE</scope>
    <source>
        <strain evidence="2">CHS0354</strain>
    </source>
</reference>
<dbReference type="Pfam" id="PF23321">
    <property type="entry name" value="R1_ABCA1"/>
    <property type="match status" value="1"/>
</dbReference>
<dbReference type="InterPro" id="IPR056264">
    <property type="entry name" value="R2_ABCA1-4-like"/>
</dbReference>
<reference evidence="2" key="2">
    <citation type="journal article" date="2021" name="Genome Biol. Evol.">
        <title>Developing a high-quality reference genome for a parasitic bivalve with doubly uniparental inheritance (Bivalvia: Unionida).</title>
        <authorList>
            <person name="Smith C.H."/>
        </authorList>
    </citation>
    <scope>NUCLEOTIDE SEQUENCE</scope>
    <source>
        <strain evidence="2">CHS0354</strain>
        <tissue evidence="2">Mantle</tissue>
    </source>
</reference>
<dbReference type="Gene3D" id="1.10.510.10">
    <property type="entry name" value="Transferase(Phosphotransferase) domain 1"/>
    <property type="match status" value="1"/>
</dbReference>